<gene>
    <name evidence="1" type="ORF">QX233_21950</name>
</gene>
<dbReference type="EMBL" id="JAUHGV010000057">
    <property type="protein sequence ID" value="MDN4015115.1"/>
    <property type="molecule type" value="Genomic_DNA"/>
</dbReference>
<sequence>MKVNSKIFLFLILFLISCQGVRSIYEKRLNVDKSDINSVSLLEKTKLNNNQSIIYFCESFDNKLQIEVNGKIVFDRKLKTIEQLGYAGSCIVENDKDVSIIVDNKKYIKLNSEKLPKYKFIYVAKNKRNYKIEYTNKAKSFR</sequence>
<proteinExistence type="predicted"/>
<dbReference type="AlphaFoldDB" id="A0AAJ1R8T0"/>
<dbReference type="Proteomes" id="UP001225933">
    <property type="component" value="Unassembled WGS sequence"/>
</dbReference>
<accession>A0AAJ1R8T0</accession>
<name>A0AAJ1R8T0_9FLAO</name>
<organism evidence="1 2">
    <name type="scientific">Chryseobacterium gambrini</name>
    <dbReference type="NCBI Taxonomy" id="373672"/>
    <lineage>
        <taxon>Bacteria</taxon>
        <taxon>Pseudomonadati</taxon>
        <taxon>Bacteroidota</taxon>
        <taxon>Flavobacteriia</taxon>
        <taxon>Flavobacteriales</taxon>
        <taxon>Weeksellaceae</taxon>
        <taxon>Chryseobacterium group</taxon>
        <taxon>Chryseobacterium</taxon>
    </lineage>
</organism>
<evidence type="ECO:0000313" key="1">
    <source>
        <dbReference type="EMBL" id="MDN4015115.1"/>
    </source>
</evidence>
<comment type="caution">
    <text evidence="1">The sequence shown here is derived from an EMBL/GenBank/DDBJ whole genome shotgun (WGS) entry which is preliminary data.</text>
</comment>
<dbReference type="RefSeq" id="WP_214590715.1">
    <property type="nucleotide sequence ID" value="NZ_JAUHGV010000057.1"/>
</dbReference>
<dbReference type="PROSITE" id="PS51257">
    <property type="entry name" value="PROKAR_LIPOPROTEIN"/>
    <property type="match status" value="1"/>
</dbReference>
<evidence type="ECO:0000313" key="2">
    <source>
        <dbReference type="Proteomes" id="UP001225933"/>
    </source>
</evidence>
<evidence type="ECO:0008006" key="3">
    <source>
        <dbReference type="Google" id="ProtNLM"/>
    </source>
</evidence>
<reference evidence="1" key="1">
    <citation type="submission" date="2023-06" db="EMBL/GenBank/DDBJ databases">
        <title>Two Chryseobacterium gambrini strains from China.</title>
        <authorList>
            <person name="Zeng J."/>
            <person name="Wu Y."/>
        </authorList>
    </citation>
    <scope>NUCLEOTIDE SEQUENCE</scope>
    <source>
        <strain evidence="1">SQ219</strain>
    </source>
</reference>
<protein>
    <recommendedName>
        <fullName evidence="3">Lipoprotein</fullName>
    </recommendedName>
</protein>